<proteinExistence type="predicted"/>
<feature type="domain" description="SHS2" evidence="2">
    <location>
        <begin position="35"/>
        <end position="234"/>
    </location>
</feature>
<feature type="compositionally biased region" description="Polar residues" evidence="1">
    <location>
        <begin position="769"/>
        <end position="779"/>
    </location>
</feature>
<accession>A0A9X5C517</accession>
<dbReference type="EMBL" id="VIRB01000025">
    <property type="protein sequence ID" value="NDO67678.1"/>
    <property type="molecule type" value="Genomic_DNA"/>
</dbReference>
<dbReference type="AlphaFoldDB" id="A0A9X5C517"/>
<dbReference type="PANTHER" id="PTHR32432">
    <property type="entry name" value="CELL DIVISION PROTEIN FTSA-RELATED"/>
    <property type="match status" value="1"/>
</dbReference>
<feature type="region of interest" description="Disordered" evidence="1">
    <location>
        <begin position="561"/>
        <end position="599"/>
    </location>
</feature>
<feature type="compositionally biased region" description="Basic and acidic residues" evidence="1">
    <location>
        <begin position="561"/>
        <end position="580"/>
    </location>
</feature>
<feature type="region of interest" description="Disordered" evidence="1">
    <location>
        <begin position="869"/>
        <end position="993"/>
    </location>
</feature>
<evidence type="ECO:0000313" key="3">
    <source>
        <dbReference type="EMBL" id="NDO67678.1"/>
    </source>
</evidence>
<dbReference type="SUPFAM" id="SSF53067">
    <property type="entry name" value="Actin-like ATPase domain"/>
    <property type="match status" value="2"/>
</dbReference>
<dbReference type="PANTHER" id="PTHR32432:SF3">
    <property type="entry name" value="ETHANOLAMINE UTILIZATION PROTEIN EUTJ"/>
    <property type="match status" value="1"/>
</dbReference>
<evidence type="ECO:0000313" key="4">
    <source>
        <dbReference type="Proteomes" id="UP000474104"/>
    </source>
</evidence>
<feature type="region of interest" description="Disordered" evidence="1">
    <location>
        <begin position="760"/>
        <end position="857"/>
    </location>
</feature>
<name>A0A9X5C517_9FIRM</name>
<protein>
    <submittedName>
        <fullName evidence="3">Cell division protein FtsA</fullName>
    </submittedName>
</protein>
<dbReference type="Pfam" id="PF14450">
    <property type="entry name" value="FtsA"/>
    <property type="match status" value="1"/>
</dbReference>
<evidence type="ECO:0000256" key="1">
    <source>
        <dbReference type="SAM" id="MobiDB-lite"/>
    </source>
</evidence>
<comment type="caution">
    <text evidence="3">The sequence shown here is derived from an EMBL/GenBank/DDBJ whole genome shotgun (WGS) entry which is preliminary data.</text>
</comment>
<keyword evidence="3" id="KW-0132">Cell division</keyword>
<keyword evidence="3" id="KW-0131">Cell cycle</keyword>
<feature type="compositionally biased region" description="Acidic residues" evidence="1">
    <location>
        <begin position="581"/>
        <end position="599"/>
    </location>
</feature>
<dbReference type="InterPro" id="IPR050696">
    <property type="entry name" value="FtsA/MreB"/>
</dbReference>
<dbReference type="InterPro" id="IPR003494">
    <property type="entry name" value="SHS2_FtsA"/>
</dbReference>
<dbReference type="SMART" id="SM00842">
    <property type="entry name" value="FtsA"/>
    <property type="match status" value="1"/>
</dbReference>
<dbReference type="Proteomes" id="UP000474104">
    <property type="component" value="Unassembled WGS sequence"/>
</dbReference>
<dbReference type="Gene3D" id="3.30.420.40">
    <property type="match status" value="2"/>
</dbReference>
<dbReference type="GO" id="GO:0051301">
    <property type="term" value="P:cell division"/>
    <property type="evidence" value="ECO:0007669"/>
    <property type="project" value="UniProtKB-KW"/>
</dbReference>
<gene>
    <name evidence="3" type="ORF">FMM80_02620</name>
</gene>
<dbReference type="RefSeq" id="WP_162205321.1">
    <property type="nucleotide sequence ID" value="NZ_VIRB01000025.1"/>
</dbReference>
<dbReference type="InterPro" id="IPR043129">
    <property type="entry name" value="ATPase_NBD"/>
</dbReference>
<reference evidence="3 4" key="1">
    <citation type="submission" date="2019-07" db="EMBL/GenBank/DDBJ databases">
        <title>Draft genome sequences of 15 bacterial species constituting the stable defined intestinal microbiota of the GM15 gnotobiotic mouse model.</title>
        <authorList>
            <person name="Elie C."/>
            <person name="Mathieu A."/>
            <person name="Saliou A."/>
            <person name="Darnaud M."/>
            <person name="Leulier F."/>
            <person name="Tamellini A."/>
        </authorList>
    </citation>
    <scope>NUCLEOTIDE SEQUENCE [LARGE SCALE GENOMIC DNA]</scope>
    <source>
        <strain evidence="4">ASF 502</strain>
    </source>
</reference>
<sequence>MAKGQTKKVPVKVQAKVQPKVQPKIKTEVQADNMIFALDIGTRSIIGMVGVVEEDKVKIIAIEKEEHTERAMVDGQIENIEKVSTFAKKVKKRLEDKVHAKLKRVSVAAAGRALRTSRVDYEMVLQGPQIIDDEVINRLEAGAISKAEAQFDAENEAQEDTRRFYLVGYTVCQYYLDQYMISSLKDHRGKHIKVDLIATFLPSEVVESLYTTMNKIGLEVASITLEPIAAINAAIPENLRLLNLVIVDIGAGTSDIAACTGGSVTGYTMATIAGDEITESIMKEFLVDFMTAENMKAQIEQQEEVVFTDILGFERKCSREEIFRCIQGMSESLCMEIAEKVLEVNGSAPSALFLAGGGSKLAGLRDGLTAALEMDQNRVAIAGNNFRTNAFSDEYDLNNPEYATPLGIAISSGLNMINDSFRVTLNEKSAKLFRSGSFTVMNLLMMNGYGFQDMLGRSGASVSVRINGKRKVFYGMAAQPASLFINKKEGRLSDIVRAGDHIEFVPAVQGLSAKPCVRDVEGAAECLELTLNGQPADLETPLKNGDIILMMLSDEQLAARKREAEKKAAEEAEEAQAKQEEDLEEAGNETEAEDGSDAEYEIAAEGGSEAEREIDTGYVSEVEDEPEAERALKAGYENGTEHGSEADETDAGHVSIADETVTGHVSEVEYGTDAGHVSTAEHKIDMGHVSDAEQEIAAGYESASEHKIIVGDEPEAEHEISIEHVPEAGHETTAGHVSETEPEIGTEYVLEAEHKIETEHISEADNIPEAQSISKNENTPDTERASKTGHISEAGNPAAGKMEPAKEEIPVSEVGSASAMNSVRAAKQNLSEKENAQETLTIEPMQEELSNAQGEPMPTELHSVLTEPMPMEPQSVPSEPMPMEPQSIPSEPMPEDLQSTHTQSKAMPAEPQSVQPESMTEELLASQAEPMAEETWNPQIRLSETGQGSETLSAPGEGYRQQPEQGTAAKPTPQSGQAAGEMRSLADQLYDGDEKSLVQGTLNLESETDSMSAANAVPPKRNHTQRSIFSAKERTSKFPSIKEALASKGFSTAKEPAALRGYSPVKESNVPRESVQPKEPAIPGAPTQSREPAMAGAPVRPKESAIPGAPAQSREPAMSGGASQPEGTMMQKDASTYRLGGVRKTPPRNMSAKTGTIPSPGSAPSSGSGTILFYLNDAPLRLPLKKDGDSYYLMDMIEYSGIDLKQPKGRVTLSVNGEPGTFMQKLFERDIIRIVEEV</sequence>
<feature type="region of interest" description="Disordered" evidence="1">
    <location>
        <begin position="1006"/>
        <end position="1036"/>
    </location>
</feature>
<organism evidence="3 4">
    <name type="scientific">Schaedlerella arabinosiphila</name>
    <dbReference type="NCBI Taxonomy" id="2044587"/>
    <lineage>
        <taxon>Bacteria</taxon>
        <taxon>Bacillati</taxon>
        <taxon>Bacillota</taxon>
        <taxon>Clostridia</taxon>
        <taxon>Lachnospirales</taxon>
        <taxon>Lachnospiraceae</taxon>
        <taxon>Schaedlerella</taxon>
    </lineage>
</organism>
<feature type="compositionally biased region" description="Polar residues" evidence="1">
    <location>
        <begin position="936"/>
        <end position="952"/>
    </location>
</feature>
<dbReference type="CDD" id="cd24004">
    <property type="entry name" value="ASKHA_NBD_PilM-like"/>
    <property type="match status" value="1"/>
</dbReference>
<feature type="region of interest" description="Disordered" evidence="1">
    <location>
        <begin position="1061"/>
        <end position="1166"/>
    </location>
</feature>
<evidence type="ECO:0000259" key="2">
    <source>
        <dbReference type="SMART" id="SM00842"/>
    </source>
</evidence>